<dbReference type="Proteomes" id="UP000281647">
    <property type="component" value="Unassembled WGS sequence"/>
</dbReference>
<evidence type="ECO:0000313" key="3">
    <source>
        <dbReference type="Proteomes" id="UP000281647"/>
    </source>
</evidence>
<accession>A0A432V1Z7</accession>
<organism evidence="2 3">
    <name type="scientific">Borborobacter arsenicus</name>
    <dbReference type="NCBI Taxonomy" id="1851146"/>
    <lineage>
        <taxon>Bacteria</taxon>
        <taxon>Pseudomonadati</taxon>
        <taxon>Pseudomonadota</taxon>
        <taxon>Alphaproteobacteria</taxon>
        <taxon>Hyphomicrobiales</taxon>
        <taxon>Phyllobacteriaceae</taxon>
        <taxon>Borborobacter</taxon>
    </lineage>
</organism>
<dbReference type="OrthoDB" id="7852244at2"/>
<protein>
    <submittedName>
        <fullName evidence="2">Uncharacterized protein</fullName>
    </submittedName>
</protein>
<dbReference type="RefSeq" id="WP_128628096.1">
    <property type="nucleotide sequence ID" value="NZ_RKST01000021.1"/>
</dbReference>
<comment type="caution">
    <text evidence="2">The sequence shown here is derived from an EMBL/GenBank/DDBJ whole genome shotgun (WGS) entry which is preliminary data.</text>
</comment>
<feature type="signal peptide" evidence="1">
    <location>
        <begin position="1"/>
        <end position="16"/>
    </location>
</feature>
<proteinExistence type="predicted"/>
<sequence>MMALSAALLGAGTAHAACPMELSVYGDRDKVAGIDFLPRGEAVAVTNRFRMVFDNSVMLDGIVMWSEGVERPNGMLTYNCPEGDVTGEELESCTVWQGVIYTSDKSGTIGLLPVERSDAPETLIFPDLAYSLRYSSAYGEDGLTMLPADVFALQGCQE</sequence>
<reference evidence="2 3" key="1">
    <citation type="submission" date="2018-11" db="EMBL/GenBank/DDBJ databases">
        <title>Pseudaminobacter arsenicus sp. nov., an arsenic-resistant bacterium isolated from arsenic-rich aquifers.</title>
        <authorList>
            <person name="Mu Y."/>
        </authorList>
    </citation>
    <scope>NUCLEOTIDE SEQUENCE [LARGE SCALE GENOMIC DNA]</scope>
    <source>
        <strain evidence="2 3">CB3</strain>
    </source>
</reference>
<evidence type="ECO:0000256" key="1">
    <source>
        <dbReference type="SAM" id="SignalP"/>
    </source>
</evidence>
<keyword evidence="3" id="KW-1185">Reference proteome</keyword>
<evidence type="ECO:0000313" key="2">
    <source>
        <dbReference type="EMBL" id="RUM96224.1"/>
    </source>
</evidence>
<gene>
    <name evidence="2" type="ORF">EET67_18855</name>
</gene>
<dbReference type="EMBL" id="RKST01000021">
    <property type="protein sequence ID" value="RUM96224.1"/>
    <property type="molecule type" value="Genomic_DNA"/>
</dbReference>
<feature type="chain" id="PRO_5019006030" evidence="1">
    <location>
        <begin position="17"/>
        <end position="158"/>
    </location>
</feature>
<keyword evidence="1" id="KW-0732">Signal</keyword>
<name>A0A432V1Z7_9HYPH</name>
<dbReference type="AlphaFoldDB" id="A0A432V1Z7"/>